<evidence type="ECO:0000256" key="1">
    <source>
        <dbReference type="SAM" id="MobiDB-lite"/>
    </source>
</evidence>
<name>A0AAC9N053_9PSEU</name>
<dbReference type="AlphaFoldDB" id="A0AAC9N053"/>
<dbReference type="EMBL" id="CP014859">
    <property type="protein sequence ID" value="AOS65189.1"/>
    <property type="molecule type" value="Genomic_DNA"/>
</dbReference>
<dbReference type="KEGG" id="ahm:TL08_22025"/>
<evidence type="ECO:0000313" key="3">
    <source>
        <dbReference type="Proteomes" id="UP000095210"/>
    </source>
</evidence>
<reference evidence="3" key="1">
    <citation type="submission" date="2016-03" db="EMBL/GenBank/DDBJ databases">
        <title>Complete genome sequence of the type strain Actinoalloteichus hymeniacidonis DSM 45092.</title>
        <authorList>
            <person name="Schaffert L."/>
            <person name="Albersmeier A."/>
            <person name="Winkler A."/>
            <person name="Kalinowski J."/>
            <person name="Zotchev S."/>
            <person name="Ruckert C."/>
        </authorList>
    </citation>
    <scope>NUCLEOTIDE SEQUENCE [LARGE SCALE GENOMIC DNA]</scope>
    <source>
        <strain evidence="3">HPA177(T) (DSM 45092(T))</strain>
    </source>
</reference>
<protein>
    <submittedName>
        <fullName evidence="2">Uncharacterized protein</fullName>
    </submittedName>
</protein>
<sequence length="79" mass="8681">MTSAGRRARLCAVVDPAGWYYCVKHGKVEHGSGCRSLDRLGPYPDAETASNALAIAKARTEQADAQDQAWKDEDEDEDR</sequence>
<accession>A0AAC9N053</accession>
<gene>
    <name evidence="2" type="ORF">TL08_22025</name>
</gene>
<organism evidence="2 3">
    <name type="scientific">Actinoalloteichus hymeniacidonis</name>
    <dbReference type="NCBI Taxonomy" id="340345"/>
    <lineage>
        <taxon>Bacteria</taxon>
        <taxon>Bacillati</taxon>
        <taxon>Actinomycetota</taxon>
        <taxon>Actinomycetes</taxon>
        <taxon>Pseudonocardiales</taxon>
        <taxon>Pseudonocardiaceae</taxon>
        <taxon>Actinoalloteichus</taxon>
    </lineage>
</organism>
<keyword evidence="3" id="KW-1185">Reference proteome</keyword>
<evidence type="ECO:0000313" key="2">
    <source>
        <dbReference type="EMBL" id="AOS65189.1"/>
    </source>
</evidence>
<proteinExistence type="predicted"/>
<dbReference type="Proteomes" id="UP000095210">
    <property type="component" value="Chromosome"/>
</dbReference>
<feature type="region of interest" description="Disordered" evidence="1">
    <location>
        <begin position="58"/>
        <end position="79"/>
    </location>
</feature>